<dbReference type="Proteomes" id="UP000789702">
    <property type="component" value="Unassembled WGS sequence"/>
</dbReference>
<protein>
    <submittedName>
        <fullName evidence="1">17354_t:CDS:1</fullName>
    </submittedName>
</protein>
<comment type="caution">
    <text evidence="1">The sequence shown here is derived from an EMBL/GenBank/DDBJ whole genome shotgun (WGS) entry which is preliminary data.</text>
</comment>
<feature type="non-terminal residue" evidence="1">
    <location>
        <position position="44"/>
    </location>
</feature>
<name>A0ACA9NP17_9GLOM</name>
<evidence type="ECO:0000313" key="2">
    <source>
        <dbReference type="Proteomes" id="UP000789702"/>
    </source>
</evidence>
<organism evidence="1 2">
    <name type="scientific">Dentiscutata heterogama</name>
    <dbReference type="NCBI Taxonomy" id="1316150"/>
    <lineage>
        <taxon>Eukaryota</taxon>
        <taxon>Fungi</taxon>
        <taxon>Fungi incertae sedis</taxon>
        <taxon>Mucoromycota</taxon>
        <taxon>Glomeromycotina</taxon>
        <taxon>Glomeromycetes</taxon>
        <taxon>Diversisporales</taxon>
        <taxon>Gigasporaceae</taxon>
        <taxon>Dentiscutata</taxon>
    </lineage>
</organism>
<dbReference type="EMBL" id="CAJVPU010017844">
    <property type="protein sequence ID" value="CAG8662051.1"/>
    <property type="molecule type" value="Genomic_DNA"/>
</dbReference>
<gene>
    <name evidence="1" type="ORF">DHETER_LOCUS9796</name>
</gene>
<keyword evidence="2" id="KW-1185">Reference proteome</keyword>
<evidence type="ECO:0000313" key="1">
    <source>
        <dbReference type="EMBL" id="CAG8662051.1"/>
    </source>
</evidence>
<sequence length="44" mass="4955">MVLFTEDFLDQDSIAKTLDLLNSSEDLLDLLNSSEDIDLLAVRL</sequence>
<reference evidence="1" key="1">
    <citation type="submission" date="2021-06" db="EMBL/GenBank/DDBJ databases">
        <authorList>
            <person name="Kallberg Y."/>
            <person name="Tangrot J."/>
            <person name="Rosling A."/>
        </authorList>
    </citation>
    <scope>NUCLEOTIDE SEQUENCE</scope>
    <source>
        <strain evidence="1">IL203A</strain>
    </source>
</reference>
<proteinExistence type="predicted"/>
<accession>A0ACA9NP17</accession>